<dbReference type="RefSeq" id="WP_229915826.1">
    <property type="nucleotide sequence ID" value="NZ_BNBE01000004.1"/>
</dbReference>
<comment type="caution">
    <text evidence="1">The sequence shown here is derived from an EMBL/GenBank/DDBJ whole genome shotgun (WGS) entry which is preliminary data.</text>
</comment>
<dbReference type="AlphaFoldDB" id="A0A919ESK5"/>
<dbReference type="PROSITE" id="PS51318">
    <property type="entry name" value="TAT"/>
    <property type="match status" value="1"/>
</dbReference>
<accession>A0A919ESK5</accession>
<evidence type="ECO:0000313" key="1">
    <source>
        <dbReference type="EMBL" id="GHG26467.1"/>
    </source>
</evidence>
<dbReference type="EMBL" id="BNBE01000004">
    <property type="protein sequence ID" value="GHG26467.1"/>
    <property type="molecule type" value="Genomic_DNA"/>
</dbReference>
<reference evidence="1" key="1">
    <citation type="journal article" date="2014" name="Int. J. Syst. Evol. Microbiol.">
        <title>Complete genome sequence of Corynebacterium casei LMG S-19264T (=DSM 44701T), isolated from a smear-ripened cheese.</title>
        <authorList>
            <consortium name="US DOE Joint Genome Institute (JGI-PGF)"/>
            <person name="Walter F."/>
            <person name="Albersmeier A."/>
            <person name="Kalinowski J."/>
            <person name="Ruckert C."/>
        </authorList>
    </citation>
    <scope>NUCLEOTIDE SEQUENCE</scope>
    <source>
        <strain evidence="1">JCM 4122</strain>
    </source>
</reference>
<sequence>MTPMTPPVSRRRLLVLSAVAAGLSAVAGVSVLRGGRAGAGGAAGGPPVAAGPVALAGPGGHRMVARNLVWGPYRDALSVVPADGRDGPRTASEVRCLRFHAAAGTGVCLQAVPGATGVGYRAVVLDAELREVARHALPGVPSRARVAPDGRRVAWTVFVGGDTYADSSFSTRTAVLDLGRGRLEANLEEFAVVLEGRPYRAPDVNVWGVTFGTDPDVFHATLATRGTAYLVRGDLRARTLTTLARNVECPSLAPGGDRIVHKKRVPGLPPEAPWRLYARDLATGAERPLAETRSVDDQVVWADARTVVYALPGDFGADLYAVPADGSGSPRLVARSAVSPAFLD</sequence>
<name>A0A919ESK5_STRFL</name>
<proteinExistence type="predicted"/>
<protein>
    <submittedName>
        <fullName evidence="1">TolB-like translocation protein signal peptide</fullName>
    </submittedName>
</protein>
<evidence type="ECO:0000313" key="2">
    <source>
        <dbReference type="Proteomes" id="UP000632849"/>
    </source>
</evidence>
<dbReference type="Proteomes" id="UP000632849">
    <property type="component" value="Unassembled WGS sequence"/>
</dbReference>
<reference evidence="1" key="2">
    <citation type="submission" date="2020-09" db="EMBL/GenBank/DDBJ databases">
        <authorList>
            <person name="Sun Q."/>
            <person name="Ohkuma M."/>
        </authorList>
    </citation>
    <scope>NUCLEOTIDE SEQUENCE</scope>
    <source>
        <strain evidence="1">JCM 4122</strain>
    </source>
</reference>
<dbReference type="SUPFAM" id="SSF82171">
    <property type="entry name" value="DPP6 N-terminal domain-like"/>
    <property type="match status" value="1"/>
</dbReference>
<dbReference type="InterPro" id="IPR011042">
    <property type="entry name" value="6-blade_b-propeller_TolB-like"/>
</dbReference>
<dbReference type="InterPro" id="IPR006311">
    <property type="entry name" value="TAT_signal"/>
</dbReference>
<gene>
    <name evidence="1" type="ORF">GCM10017667_73650</name>
</gene>
<organism evidence="1 2">
    <name type="scientific">Streptomyces filamentosus</name>
    <name type="common">Streptomyces roseosporus</name>
    <dbReference type="NCBI Taxonomy" id="67294"/>
    <lineage>
        <taxon>Bacteria</taxon>
        <taxon>Bacillati</taxon>
        <taxon>Actinomycetota</taxon>
        <taxon>Actinomycetes</taxon>
        <taxon>Kitasatosporales</taxon>
        <taxon>Streptomycetaceae</taxon>
        <taxon>Streptomyces</taxon>
    </lineage>
</organism>
<dbReference type="Gene3D" id="2.120.10.30">
    <property type="entry name" value="TolB, C-terminal domain"/>
    <property type="match status" value="1"/>
</dbReference>
<keyword evidence="2" id="KW-1185">Reference proteome</keyword>